<evidence type="ECO:0000313" key="1">
    <source>
        <dbReference type="EMBL" id="JAD54729.1"/>
    </source>
</evidence>
<name>A0A0A9ASL2_ARUDO</name>
<reference evidence="1" key="2">
    <citation type="journal article" date="2015" name="Data Brief">
        <title>Shoot transcriptome of the giant reed, Arundo donax.</title>
        <authorList>
            <person name="Barrero R.A."/>
            <person name="Guerrero F.D."/>
            <person name="Moolhuijzen P."/>
            <person name="Goolsby J.A."/>
            <person name="Tidwell J."/>
            <person name="Bellgard S.E."/>
            <person name="Bellgard M.I."/>
        </authorList>
    </citation>
    <scope>NUCLEOTIDE SEQUENCE</scope>
    <source>
        <tissue evidence="1">Shoot tissue taken approximately 20 cm above the soil surface</tissue>
    </source>
</reference>
<dbReference type="AlphaFoldDB" id="A0A0A9ASL2"/>
<proteinExistence type="predicted"/>
<reference evidence="1" key="1">
    <citation type="submission" date="2014-09" db="EMBL/GenBank/DDBJ databases">
        <authorList>
            <person name="Magalhaes I.L.F."/>
            <person name="Oliveira U."/>
            <person name="Santos F.R."/>
            <person name="Vidigal T.H.D.A."/>
            <person name="Brescovit A.D."/>
            <person name="Santos A.J."/>
        </authorList>
    </citation>
    <scope>NUCLEOTIDE SEQUENCE</scope>
    <source>
        <tissue evidence="1">Shoot tissue taken approximately 20 cm above the soil surface</tissue>
    </source>
</reference>
<sequence>MPFYMKNTSWLVHRELTNSTRCAVQNTLTMSSPCS</sequence>
<organism evidence="1">
    <name type="scientific">Arundo donax</name>
    <name type="common">Giant reed</name>
    <name type="synonym">Donax arundinaceus</name>
    <dbReference type="NCBI Taxonomy" id="35708"/>
    <lineage>
        <taxon>Eukaryota</taxon>
        <taxon>Viridiplantae</taxon>
        <taxon>Streptophyta</taxon>
        <taxon>Embryophyta</taxon>
        <taxon>Tracheophyta</taxon>
        <taxon>Spermatophyta</taxon>
        <taxon>Magnoliopsida</taxon>
        <taxon>Liliopsida</taxon>
        <taxon>Poales</taxon>
        <taxon>Poaceae</taxon>
        <taxon>PACMAD clade</taxon>
        <taxon>Arundinoideae</taxon>
        <taxon>Arundineae</taxon>
        <taxon>Arundo</taxon>
    </lineage>
</organism>
<dbReference type="EMBL" id="GBRH01243166">
    <property type="protein sequence ID" value="JAD54729.1"/>
    <property type="molecule type" value="Transcribed_RNA"/>
</dbReference>
<accession>A0A0A9ASL2</accession>
<protein>
    <submittedName>
        <fullName evidence="1">Uncharacterized protein</fullName>
    </submittedName>
</protein>